<evidence type="ECO:0000256" key="3">
    <source>
        <dbReference type="ARBA" id="ARBA00023082"/>
    </source>
</evidence>
<dbReference type="Gene3D" id="1.10.10.10">
    <property type="entry name" value="Winged helix-like DNA-binding domain superfamily/Winged helix DNA-binding domain"/>
    <property type="match status" value="1"/>
</dbReference>
<evidence type="ECO:0000256" key="4">
    <source>
        <dbReference type="ARBA" id="ARBA00023125"/>
    </source>
</evidence>
<dbReference type="InterPro" id="IPR007627">
    <property type="entry name" value="RNA_pol_sigma70_r2"/>
</dbReference>
<dbReference type="EMBL" id="CP089984">
    <property type="protein sequence ID" value="WXB19144.1"/>
    <property type="molecule type" value="Genomic_DNA"/>
</dbReference>
<dbReference type="NCBIfam" id="TIGR02937">
    <property type="entry name" value="sigma70-ECF"/>
    <property type="match status" value="1"/>
</dbReference>
<dbReference type="PANTHER" id="PTHR43133">
    <property type="entry name" value="RNA POLYMERASE ECF-TYPE SIGMA FACTO"/>
    <property type="match status" value="1"/>
</dbReference>
<gene>
    <name evidence="8" type="ORF">LZC94_18135</name>
</gene>
<dbReference type="InterPro" id="IPR014284">
    <property type="entry name" value="RNA_pol_sigma-70_dom"/>
</dbReference>
<reference evidence="8 9" key="1">
    <citation type="submission" date="2021-12" db="EMBL/GenBank/DDBJ databases">
        <title>Discovery of the Pendulisporaceae a myxobacterial family with distinct sporulation behavior and unique specialized metabolism.</title>
        <authorList>
            <person name="Garcia R."/>
            <person name="Popoff A."/>
            <person name="Bader C.D."/>
            <person name="Loehr J."/>
            <person name="Walesch S."/>
            <person name="Walt C."/>
            <person name="Boldt J."/>
            <person name="Bunk B."/>
            <person name="Haeckl F.J.F.P.J."/>
            <person name="Gunesch A.P."/>
            <person name="Birkelbach J."/>
            <person name="Nuebel U."/>
            <person name="Pietschmann T."/>
            <person name="Bach T."/>
            <person name="Mueller R."/>
        </authorList>
    </citation>
    <scope>NUCLEOTIDE SEQUENCE [LARGE SCALE GENOMIC DNA]</scope>
    <source>
        <strain evidence="8 9">MSr11954</strain>
    </source>
</reference>
<organism evidence="8 9">
    <name type="scientific">Pendulispora albinea</name>
    <dbReference type="NCBI Taxonomy" id="2741071"/>
    <lineage>
        <taxon>Bacteria</taxon>
        <taxon>Pseudomonadati</taxon>
        <taxon>Myxococcota</taxon>
        <taxon>Myxococcia</taxon>
        <taxon>Myxococcales</taxon>
        <taxon>Sorangiineae</taxon>
        <taxon>Pendulisporaceae</taxon>
        <taxon>Pendulispora</taxon>
    </lineage>
</organism>
<evidence type="ECO:0000259" key="6">
    <source>
        <dbReference type="Pfam" id="PF04542"/>
    </source>
</evidence>
<evidence type="ECO:0000256" key="1">
    <source>
        <dbReference type="ARBA" id="ARBA00010641"/>
    </source>
</evidence>
<keyword evidence="3" id="KW-0731">Sigma factor</keyword>
<dbReference type="InterPro" id="IPR039425">
    <property type="entry name" value="RNA_pol_sigma-70-like"/>
</dbReference>
<protein>
    <submittedName>
        <fullName evidence="8">RNA polymerase sigma factor</fullName>
    </submittedName>
</protein>
<dbReference type="InterPro" id="IPR013249">
    <property type="entry name" value="RNA_pol_sigma70_r4_t2"/>
</dbReference>
<dbReference type="InterPro" id="IPR013325">
    <property type="entry name" value="RNA_pol_sigma_r2"/>
</dbReference>
<keyword evidence="2" id="KW-0805">Transcription regulation</keyword>
<sequence length="221" mass="24519">MATARNPKLRLVAPSAAPSPAPVRAPSLDDAQLIASLRANDALAATAFHDRLYPCVHRTIQRLLGARDVDCEDLVQLSMIELIQSFDRYRGECSLESWASTIASRAVYNHLRRRKRERSIFSGAGFEDLDAGPTNLARTLFARNAMERVRQHLADIHPDKAWTFLLHDVCGYDLREIATITGASVAAAQTRLVRGRCELHERIAEDPELADLLTQLPGAEP</sequence>
<proteinExistence type="inferred from homology"/>
<keyword evidence="5" id="KW-0804">Transcription</keyword>
<dbReference type="InterPro" id="IPR013324">
    <property type="entry name" value="RNA_pol_sigma_r3/r4-like"/>
</dbReference>
<dbReference type="Gene3D" id="1.10.1740.10">
    <property type="match status" value="1"/>
</dbReference>
<dbReference type="RefSeq" id="WP_394828769.1">
    <property type="nucleotide sequence ID" value="NZ_CP089984.1"/>
</dbReference>
<feature type="domain" description="RNA polymerase sigma factor 70 region 4 type 2" evidence="7">
    <location>
        <begin position="158"/>
        <end position="196"/>
    </location>
</feature>
<evidence type="ECO:0000256" key="2">
    <source>
        <dbReference type="ARBA" id="ARBA00023015"/>
    </source>
</evidence>
<dbReference type="InterPro" id="IPR036388">
    <property type="entry name" value="WH-like_DNA-bd_sf"/>
</dbReference>
<evidence type="ECO:0000259" key="7">
    <source>
        <dbReference type="Pfam" id="PF08281"/>
    </source>
</evidence>
<accession>A0ABZ2M9F7</accession>
<evidence type="ECO:0000313" key="9">
    <source>
        <dbReference type="Proteomes" id="UP001370348"/>
    </source>
</evidence>
<evidence type="ECO:0000256" key="5">
    <source>
        <dbReference type="ARBA" id="ARBA00023163"/>
    </source>
</evidence>
<feature type="domain" description="RNA polymerase sigma-70 region 2" evidence="6">
    <location>
        <begin position="50"/>
        <end position="116"/>
    </location>
</feature>
<dbReference type="Pfam" id="PF04542">
    <property type="entry name" value="Sigma70_r2"/>
    <property type="match status" value="1"/>
</dbReference>
<keyword evidence="4" id="KW-0238">DNA-binding</keyword>
<dbReference type="Pfam" id="PF08281">
    <property type="entry name" value="Sigma70_r4_2"/>
    <property type="match status" value="1"/>
</dbReference>
<dbReference type="SUPFAM" id="SSF88659">
    <property type="entry name" value="Sigma3 and sigma4 domains of RNA polymerase sigma factors"/>
    <property type="match status" value="1"/>
</dbReference>
<dbReference type="PANTHER" id="PTHR43133:SF8">
    <property type="entry name" value="RNA POLYMERASE SIGMA FACTOR HI_1459-RELATED"/>
    <property type="match status" value="1"/>
</dbReference>
<dbReference type="Proteomes" id="UP001370348">
    <property type="component" value="Chromosome"/>
</dbReference>
<dbReference type="SUPFAM" id="SSF88946">
    <property type="entry name" value="Sigma2 domain of RNA polymerase sigma factors"/>
    <property type="match status" value="1"/>
</dbReference>
<name>A0ABZ2M9F7_9BACT</name>
<evidence type="ECO:0000313" key="8">
    <source>
        <dbReference type="EMBL" id="WXB19144.1"/>
    </source>
</evidence>
<comment type="similarity">
    <text evidence="1">Belongs to the sigma-70 factor family. ECF subfamily.</text>
</comment>
<keyword evidence="9" id="KW-1185">Reference proteome</keyword>